<dbReference type="Proteomes" id="UP001165740">
    <property type="component" value="Chromosome 18"/>
</dbReference>
<dbReference type="Gene3D" id="2.20.100.10">
    <property type="entry name" value="Thrombospondin type-1 (TSP1) repeat"/>
    <property type="match status" value="1"/>
</dbReference>
<dbReference type="AlphaFoldDB" id="A0A9W2ZFM2"/>
<organism evidence="4 5">
    <name type="scientific">Biomphalaria glabrata</name>
    <name type="common">Bloodfluke planorb</name>
    <name type="synonym">Freshwater snail</name>
    <dbReference type="NCBI Taxonomy" id="6526"/>
    <lineage>
        <taxon>Eukaryota</taxon>
        <taxon>Metazoa</taxon>
        <taxon>Spiralia</taxon>
        <taxon>Lophotrochozoa</taxon>
        <taxon>Mollusca</taxon>
        <taxon>Gastropoda</taxon>
        <taxon>Heterobranchia</taxon>
        <taxon>Euthyneura</taxon>
        <taxon>Panpulmonata</taxon>
        <taxon>Hygrophila</taxon>
        <taxon>Lymnaeoidea</taxon>
        <taxon>Planorbidae</taxon>
        <taxon>Biomphalaria</taxon>
    </lineage>
</organism>
<keyword evidence="2" id="KW-0472">Membrane</keyword>
<keyword evidence="2" id="KW-1133">Transmembrane helix</keyword>
<keyword evidence="2" id="KW-0812">Transmembrane</keyword>
<dbReference type="GeneID" id="106079134"/>
<dbReference type="PANTHER" id="PTHR46534">
    <property type="entry name" value="IGGFC_BINDING DOMAIN-CONTAINING PROTEIN"/>
    <property type="match status" value="1"/>
</dbReference>
<dbReference type="PROSITE" id="PS50092">
    <property type="entry name" value="TSP1"/>
    <property type="match status" value="1"/>
</dbReference>
<sequence length="901" mass="100492">MCLSLDMTKVVSSWNVLYIYSCLVRHDIASNGVGNIAGSSTFGKTYAIALPCIKNAETQVHFHLMTITYETFYVNFTSHWRNENNDFARFQLSRNKQHVVKTSLVYSSDSEVELRWTYFLTAIFPFQVTCYAQGKPDAFIESFLALPLEAWGKVYVVSTTNYRASLQIINGAKGQKVTVLLGYVSKKYYALFKNIEFGSNVTKSIYLESFQALSIQLCHGAKESGAFTGSNVNADNPIAVVCGSCYIAGTSSCKQGLSLDMPPTSSEFLTSYIAAKPEGFPGYFLVIAFEYLTSFSVSGSTMNADMNMASGETFKKLESLEGPHVIKSKDKKKPILVVVYFKSTCRVRNDDAITSLSYIIPTGLLMDNYYWQTNTDEIAEYVLIVYKQGQSLFILMDMVNVERLNGWKATRYGSIHIGQFQSGLGDHQLYSINSFRYAAYLFGYKVDNKALMHMRPAGIVARPGYSPFCEEFYAPVVEGDLIDNDCDGLIDEEKKDSNVPVDNDYDQKVEEDYMKGNLVNGFWSVWVQWSCESETATRKYRSRYCNNPAPYNGGRDCDGPADENKEANCYNVMHGIVDGGWAVISYHCLNCHIGDVRARVYRQCIDPEPKNGGKPCTGPNVLEEEYEPCVTQCAHNKPKPTTTRKTTTGRSTTTSTSTTTKLTAPWTTPATQVSITKLTTKFITITQPRKLPGVWGLWSEWKCIENCTVTSLVRTRTCEDPPEGPRSFECPGFMYELGKGRTCNVFCETLCPTGRWGFNCSKTCRHCGLPCDKETGNCGACLPGYRYPHLGCQEVCGEFTFGYDCSGDCFKKCGGHECIEKITGQCPFYIGRGKYLFYIIPLLLIMPIICCCKKRFGIVQEISETADSVEFLVSKPASSVKASKSKSVRSMATKSITSAAN</sequence>
<dbReference type="SMART" id="SM00209">
    <property type="entry name" value="TSP1"/>
    <property type="match status" value="3"/>
</dbReference>
<evidence type="ECO:0000313" key="5">
    <source>
        <dbReference type="RefSeq" id="XP_055873869.1"/>
    </source>
</evidence>
<name>A0A9W2ZFM2_BIOGL</name>
<evidence type="ECO:0000256" key="2">
    <source>
        <dbReference type="SAM" id="Phobius"/>
    </source>
</evidence>
<proteinExistence type="predicted"/>
<reference evidence="5" key="1">
    <citation type="submission" date="2025-08" db="UniProtKB">
        <authorList>
            <consortium name="RefSeq"/>
        </authorList>
    </citation>
    <scope>IDENTIFICATION</scope>
</reference>
<evidence type="ECO:0000313" key="4">
    <source>
        <dbReference type="Proteomes" id="UP001165740"/>
    </source>
</evidence>
<dbReference type="OrthoDB" id="6129274at2759"/>
<protein>
    <submittedName>
        <fullName evidence="5">Uncharacterized protein LOC106079134 isoform X1</fullName>
    </submittedName>
</protein>
<dbReference type="PANTHER" id="PTHR46534:SF1">
    <property type="entry name" value="IGGFC-BINDING PROTEIN N-TERMINAL DOMAIN-CONTAINING PROTEIN"/>
    <property type="match status" value="1"/>
</dbReference>
<gene>
    <name evidence="5" type="primary">LOC106079134</name>
</gene>
<feature type="domain" description="IgGFc-binding protein N-terminal" evidence="3">
    <location>
        <begin position="142"/>
        <end position="435"/>
    </location>
</feature>
<feature type="transmembrane region" description="Helical" evidence="2">
    <location>
        <begin position="835"/>
        <end position="852"/>
    </location>
</feature>
<dbReference type="RefSeq" id="XP_055873869.1">
    <property type="nucleotide sequence ID" value="XM_056017894.1"/>
</dbReference>
<feature type="compositionally biased region" description="Low complexity" evidence="1">
    <location>
        <begin position="639"/>
        <end position="662"/>
    </location>
</feature>
<dbReference type="Pfam" id="PF17517">
    <property type="entry name" value="IgGFc_binding"/>
    <property type="match status" value="1"/>
</dbReference>
<dbReference type="InterPro" id="IPR035234">
    <property type="entry name" value="IgGFc-bd_N"/>
</dbReference>
<dbReference type="InterPro" id="IPR036383">
    <property type="entry name" value="TSP1_rpt_sf"/>
</dbReference>
<dbReference type="InterPro" id="IPR000884">
    <property type="entry name" value="TSP1_rpt"/>
</dbReference>
<evidence type="ECO:0000256" key="1">
    <source>
        <dbReference type="SAM" id="MobiDB-lite"/>
    </source>
</evidence>
<feature type="region of interest" description="Disordered" evidence="1">
    <location>
        <begin position="637"/>
        <end position="662"/>
    </location>
</feature>
<evidence type="ECO:0000259" key="3">
    <source>
        <dbReference type="Pfam" id="PF17517"/>
    </source>
</evidence>
<accession>A0A9W2ZFM2</accession>
<keyword evidence="4" id="KW-1185">Reference proteome</keyword>